<evidence type="ECO:0000256" key="6">
    <source>
        <dbReference type="ARBA" id="ARBA00023203"/>
    </source>
</evidence>
<dbReference type="InterPro" id="IPR015505">
    <property type="entry name" value="Coronin"/>
</dbReference>
<feature type="compositionally biased region" description="Pro residues" evidence="10">
    <location>
        <begin position="446"/>
        <end position="456"/>
    </location>
</feature>
<accession>A0A0F7U4E6</accession>
<feature type="compositionally biased region" description="Acidic residues" evidence="10">
    <location>
        <begin position="477"/>
        <end position="491"/>
    </location>
</feature>
<evidence type="ECO:0000256" key="9">
    <source>
        <dbReference type="RuleBase" id="RU280818"/>
    </source>
</evidence>
<dbReference type="SMART" id="SM01166">
    <property type="entry name" value="DUF1899"/>
    <property type="match status" value="1"/>
</dbReference>
<dbReference type="InterPro" id="IPR020472">
    <property type="entry name" value="WD40_PAC1"/>
</dbReference>
<dbReference type="InterPro" id="IPR015048">
    <property type="entry name" value="DUF1899"/>
</dbReference>
<dbReference type="EMBL" id="CDHK01000015">
    <property type="protein sequence ID" value="CEJ62277.1"/>
    <property type="molecule type" value="Genomic_DNA"/>
</dbReference>
<feature type="compositionally biased region" description="Pro residues" evidence="10">
    <location>
        <begin position="424"/>
        <end position="433"/>
    </location>
</feature>
<evidence type="ECO:0000313" key="12">
    <source>
        <dbReference type="EMBL" id="CEJ62277.1"/>
    </source>
</evidence>
<dbReference type="Pfam" id="PF00400">
    <property type="entry name" value="WD40"/>
    <property type="match status" value="3"/>
</dbReference>
<dbReference type="GO" id="GO:0007015">
    <property type="term" value="P:actin filament organization"/>
    <property type="evidence" value="ECO:0007669"/>
    <property type="project" value="TreeGrafter"/>
</dbReference>
<feature type="region of interest" description="Disordered" evidence="10">
    <location>
        <begin position="407"/>
        <end position="547"/>
    </location>
</feature>
<dbReference type="STRING" id="104259.A0A0F7U4E6"/>
<dbReference type="AlphaFoldDB" id="A0A0F7U4E6"/>
<dbReference type="PANTHER" id="PTHR10856:SF0">
    <property type="entry name" value="CORONIN"/>
    <property type="match status" value="1"/>
</dbReference>
<feature type="repeat" description="WD" evidence="8">
    <location>
        <begin position="184"/>
        <end position="218"/>
    </location>
</feature>
<evidence type="ECO:0000256" key="10">
    <source>
        <dbReference type="SAM" id="MobiDB-lite"/>
    </source>
</evidence>
<name>A0A0F7U4E6_PENBI</name>
<dbReference type="Gene3D" id="2.130.10.10">
    <property type="entry name" value="YVTN repeat-like/Quinoprotein amine dehydrogenase"/>
    <property type="match status" value="1"/>
</dbReference>
<evidence type="ECO:0000313" key="13">
    <source>
        <dbReference type="Proteomes" id="UP000042958"/>
    </source>
</evidence>
<dbReference type="GO" id="GO:0051015">
    <property type="term" value="F:actin filament binding"/>
    <property type="evidence" value="ECO:0007669"/>
    <property type="project" value="TreeGrafter"/>
</dbReference>
<dbReference type="FunFam" id="2.130.10.10:FF:000197">
    <property type="entry name" value="Coronin"/>
    <property type="match status" value="1"/>
</dbReference>
<dbReference type="PRINTS" id="PR00320">
    <property type="entry name" value="GPROTEINBRPT"/>
</dbReference>
<dbReference type="PROSITE" id="PS50294">
    <property type="entry name" value="WD_REPEATS_REGION"/>
    <property type="match status" value="3"/>
</dbReference>
<feature type="compositionally biased region" description="Low complexity" evidence="10">
    <location>
        <begin position="434"/>
        <end position="445"/>
    </location>
</feature>
<feature type="repeat" description="WD" evidence="8">
    <location>
        <begin position="135"/>
        <end position="177"/>
    </location>
</feature>
<dbReference type="Pfam" id="PF16300">
    <property type="entry name" value="WD40_4"/>
    <property type="match status" value="1"/>
</dbReference>
<keyword evidence="2" id="KW-0597">Phosphoprotein</keyword>
<evidence type="ECO:0000256" key="5">
    <source>
        <dbReference type="ARBA" id="ARBA00023054"/>
    </source>
</evidence>
<proteinExistence type="inferred from homology"/>
<dbReference type="Proteomes" id="UP000042958">
    <property type="component" value="Unassembled WGS sequence"/>
</dbReference>
<comment type="subunit">
    <text evidence="7">Binds to F-actin.</text>
</comment>
<dbReference type="InterPro" id="IPR001680">
    <property type="entry name" value="WD40_rpt"/>
</dbReference>
<sequence length="592" mass="64863">MSGRFVRSSKYRHVFGRSTRKEQCYDNLRISRNAWDTNLVKVNPKHLAVNWEAGGGGAFAVVPLEERGKLPDRIPLFRGHTAVVLDTDWNPFDDDLIASGSDDGKVFLWRVPENFTVRPDVDADDIQDIAPVGKLAGHPKKIGHVLFNPAAENVLATASGDYTVKIWDIEAGAAKLTLNVGDIVQSQSWSANGSLLVTTSRDKKLRIWDVRQERPAHETNGHSGAKNSRTVWLGERDRIATTGFSKMSDRQLALWDIRAVREPINGFKTLDSISGVCMPFWDDGTSCLYLAGRGDGNIRYFELENDKFEFLSEYKSADPQRGVAFMPKRGVNMHENEVTRAFKTVNDGYIEPVSFIVPRRSENFQDDIYPPTFGLTPAMSPSEWFAGKEAIPPKISMASLFDGEGLKEVSPAQEKPTGTIDAPAPKPAEPEPVVPKAAPVAAAEPTPTPAPAPVARPAPSMKEQGASMAAMVSKFADDEEVEEPVDDDSSFEEVPKPTERPARSAAAESSPPRVSSPPRPKEPEPEVKPQSPVATAAPSSPVSESNVPISAVYKEIEDLKDMLAQQARVIADQTSQMQKLTLEIEGLKSKLN</sequence>
<keyword evidence="13" id="KW-1185">Reference proteome</keyword>
<organism evidence="12 13">
    <name type="scientific">Penicillium brasilianum</name>
    <dbReference type="NCBI Taxonomy" id="104259"/>
    <lineage>
        <taxon>Eukaryota</taxon>
        <taxon>Fungi</taxon>
        <taxon>Dikarya</taxon>
        <taxon>Ascomycota</taxon>
        <taxon>Pezizomycotina</taxon>
        <taxon>Eurotiomycetes</taxon>
        <taxon>Eurotiomycetidae</taxon>
        <taxon>Eurotiales</taxon>
        <taxon>Aspergillaceae</taxon>
        <taxon>Penicillium</taxon>
    </lineage>
</organism>
<keyword evidence="3 8" id="KW-0853">WD repeat</keyword>
<evidence type="ECO:0000256" key="2">
    <source>
        <dbReference type="ARBA" id="ARBA00022553"/>
    </source>
</evidence>
<feature type="compositionally biased region" description="Low complexity" evidence="10">
    <location>
        <begin position="503"/>
        <end position="513"/>
    </location>
</feature>
<protein>
    <recommendedName>
        <fullName evidence="9">Coronin</fullName>
    </recommendedName>
</protein>
<keyword evidence="6" id="KW-0009">Actin-binding</keyword>
<dbReference type="InterPro" id="IPR015943">
    <property type="entry name" value="WD40/YVTN_repeat-like_dom_sf"/>
</dbReference>
<dbReference type="GO" id="GO:0030479">
    <property type="term" value="C:actin cortical patch"/>
    <property type="evidence" value="ECO:0007669"/>
    <property type="project" value="UniProtKB-ARBA"/>
</dbReference>
<evidence type="ECO:0000256" key="1">
    <source>
        <dbReference type="ARBA" id="ARBA00009482"/>
    </source>
</evidence>
<evidence type="ECO:0000256" key="7">
    <source>
        <dbReference type="ARBA" id="ARBA00062568"/>
    </source>
</evidence>
<evidence type="ECO:0000256" key="8">
    <source>
        <dbReference type="PROSITE-ProRule" id="PRU00221"/>
    </source>
</evidence>
<dbReference type="PROSITE" id="PS00678">
    <property type="entry name" value="WD_REPEATS_1"/>
    <property type="match status" value="2"/>
</dbReference>
<evidence type="ECO:0000259" key="11">
    <source>
        <dbReference type="SMART" id="SM01166"/>
    </source>
</evidence>
<dbReference type="Pfam" id="PF08953">
    <property type="entry name" value="DUF1899"/>
    <property type="match status" value="1"/>
</dbReference>
<feature type="compositionally biased region" description="Polar residues" evidence="10">
    <location>
        <begin position="537"/>
        <end position="547"/>
    </location>
</feature>
<keyword evidence="4 9" id="KW-0677">Repeat</keyword>
<reference evidence="13" key="1">
    <citation type="journal article" date="2015" name="Genome Announc.">
        <title>Draft genome sequence of the fungus Penicillium brasilianum MG11.</title>
        <authorList>
            <person name="Horn F."/>
            <person name="Linde J."/>
            <person name="Mattern D.J."/>
            <person name="Walther G."/>
            <person name="Guthke R."/>
            <person name="Brakhage A.A."/>
            <person name="Valiante V."/>
        </authorList>
    </citation>
    <scope>NUCLEOTIDE SEQUENCE [LARGE SCALE GENOMIC DNA]</scope>
    <source>
        <strain evidence="13">MG11</strain>
    </source>
</reference>
<evidence type="ECO:0000256" key="3">
    <source>
        <dbReference type="ARBA" id="ARBA00022574"/>
    </source>
</evidence>
<dbReference type="InterPro" id="IPR019775">
    <property type="entry name" value="WD40_repeat_CS"/>
</dbReference>
<dbReference type="SMART" id="SM01167">
    <property type="entry name" value="DUF1900"/>
    <property type="match status" value="1"/>
</dbReference>
<evidence type="ECO:0000256" key="4">
    <source>
        <dbReference type="ARBA" id="ARBA00022737"/>
    </source>
</evidence>
<dbReference type="SMART" id="SM00320">
    <property type="entry name" value="WD40"/>
    <property type="match status" value="3"/>
</dbReference>
<comment type="similarity">
    <text evidence="1 9">Belongs to the WD repeat coronin family.</text>
</comment>
<dbReference type="PANTHER" id="PTHR10856">
    <property type="entry name" value="CORONIN"/>
    <property type="match status" value="1"/>
</dbReference>
<gene>
    <name evidence="12" type="ORF">PMG11_10779</name>
</gene>
<feature type="compositionally biased region" description="Basic and acidic residues" evidence="10">
    <location>
        <begin position="493"/>
        <end position="502"/>
    </location>
</feature>
<dbReference type="SUPFAM" id="SSF50978">
    <property type="entry name" value="WD40 repeat-like"/>
    <property type="match status" value="1"/>
</dbReference>
<dbReference type="OrthoDB" id="1850764at2759"/>
<keyword evidence="5" id="KW-0175">Coiled coil</keyword>
<dbReference type="PROSITE" id="PS50082">
    <property type="entry name" value="WD_REPEATS_2"/>
    <property type="match status" value="3"/>
</dbReference>
<feature type="domain" description="DUF1899" evidence="11">
    <location>
        <begin position="4"/>
        <end position="68"/>
    </location>
</feature>
<feature type="repeat" description="WD" evidence="8">
    <location>
        <begin position="77"/>
        <end position="119"/>
    </location>
</feature>
<dbReference type="InterPro" id="IPR036322">
    <property type="entry name" value="WD40_repeat_dom_sf"/>
</dbReference>